<reference evidence="8 9" key="1">
    <citation type="submission" date="2020-12" db="EMBL/GenBank/DDBJ databases">
        <title>FDA dAtabase for Regulatory Grade micrObial Sequences (FDA-ARGOS): Supporting development and validation of Infectious Disease Dx tests.</title>
        <authorList>
            <person name="Nelson B."/>
            <person name="Plummer A."/>
            <person name="Tallon L."/>
            <person name="Sadzewicz L."/>
            <person name="Zhao X."/>
            <person name="Boylan J."/>
            <person name="Ott S."/>
            <person name="Bowen H."/>
            <person name="Vavikolanu K."/>
            <person name="Mehta A."/>
            <person name="Aluvathingal J."/>
            <person name="Nadendla S."/>
            <person name="Myers T."/>
            <person name="Yan Y."/>
            <person name="Sichtig H."/>
        </authorList>
    </citation>
    <scope>NUCLEOTIDE SEQUENCE [LARGE SCALE GENOMIC DNA]</scope>
    <source>
        <strain evidence="8 9">FDAARGOS_1049</strain>
    </source>
</reference>
<keyword evidence="4 6" id="KW-0472">Membrane</keyword>
<evidence type="ECO:0000256" key="4">
    <source>
        <dbReference type="ARBA" id="ARBA00023136"/>
    </source>
</evidence>
<dbReference type="KEGG" id="pgis:I6I06_26770"/>
<dbReference type="EMBL" id="CP066076">
    <property type="protein sequence ID" value="QQC66371.1"/>
    <property type="molecule type" value="Genomic_DNA"/>
</dbReference>
<feature type="transmembrane region" description="Helical" evidence="6">
    <location>
        <begin position="528"/>
        <end position="549"/>
    </location>
</feature>
<feature type="region of interest" description="Disordered" evidence="5">
    <location>
        <begin position="1"/>
        <end position="45"/>
    </location>
</feature>
<accession>A0A7T4N6Y1</accession>
<feature type="transmembrane region" description="Helical" evidence="6">
    <location>
        <begin position="344"/>
        <end position="364"/>
    </location>
</feature>
<dbReference type="PANTHER" id="PTHR42718">
    <property type="entry name" value="MAJOR FACILITATOR SUPERFAMILY MULTIDRUG TRANSPORTER MFSC"/>
    <property type="match status" value="1"/>
</dbReference>
<dbReference type="Proteomes" id="UP000595610">
    <property type="component" value="Chromosome 2"/>
</dbReference>
<dbReference type="PROSITE" id="PS50850">
    <property type="entry name" value="MFS"/>
    <property type="match status" value="1"/>
</dbReference>
<feature type="transmembrane region" description="Helical" evidence="6">
    <location>
        <begin position="247"/>
        <end position="267"/>
    </location>
</feature>
<keyword evidence="3 6" id="KW-1133">Transmembrane helix</keyword>
<feature type="transmembrane region" description="Helical" evidence="6">
    <location>
        <begin position="453"/>
        <end position="475"/>
    </location>
</feature>
<keyword evidence="2 6" id="KW-0812">Transmembrane</keyword>
<name>A0A7T4N6Y1_9BURK</name>
<dbReference type="PANTHER" id="PTHR42718:SF49">
    <property type="entry name" value="EXPORT PROTEIN"/>
    <property type="match status" value="1"/>
</dbReference>
<dbReference type="GO" id="GO:0022857">
    <property type="term" value="F:transmembrane transporter activity"/>
    <property type="evidence" value="ECO:0007669"/>
    <property type="project" value="InterPro"/>
</dbReference>
<comment type="subcellular location">
    <subcellularLocation>
        <location evidence="1">Membrane</location>
        <topology evidence="1">Multi-pass membrane protein</topology>
    </subcellularLocation>
</comment>
<feature type="transmembrane region" description="Helical" evidence="6">
    <location>
        <begin position="376"/>
        <end position="396"/>
    </location>
</feature>
<feature type="transmembrane region" description="Helical" evidence="6">
    <location>
        <begin position="402"/>
        <end position="423"/>
    </location>
</feature>
<evidence type="ECO:0000256" key="5">
    <source>
        <dbReference type="SAM" id="MobiDB-lite"/>
    </source>
</evidence>
<feature type="transmembrane region" description="Helical" evidence="6">
    <location>
        <begin position="279"/>
        <end position="296"/>
    </location>
</feature>
<feature type="transmembrane region" description="Helical" evidence="6">
    <location>
        <begin position="103"/>
        <end position="120"/>
    </location>
</feature>
<evidence type="ECO:0000256" key="3">
    <source>
        <dbReference type="ARBA" id="ARBA00022989"/>
    </source>
</evidence>
<evidence type="ECO:0000256" key="1">
    <source>
        <dbReference type="ARBA" id="ARBA00004141"/>
    </source>
</evidence>
<feature type="transmembrane region" description="Helical" evidence="6">
    <location>
        <begin position="60"/>
        <end position="83"/>
    </location>
</feature>
<feature type="transmembrane region" description="Helical" evidence="6">
    <location>
        <begin position="317"/>
        <end position="338"/>
    </location>
</feature>
<feature type="transmembrane region" description="Helical" evidence="6">
    <location>
        <begin position="186"/>
        <end position="210"/>
    </location>
</feature>
<evidence type="ECO:0000313" key="9">
    <source>
        <dbReference type="Proteomes" id="UP000595610"/>
    </source>
</evidence>
<dbReference type="InterPro" id="IPR011701">
    <property type="entry name" value="MFS"/>
</dbReference>
<feature type="transmembrane region" description="Helical" evidence="6">
    <location>
        <begin position="216"/>
        <end position="235"/>
    </location>
</feature>
<feature type="transmembrane region" description="Helical" evidence="6">
    <location>
        <begin position="152"/>
        <end position="174"/>
    </location>
</feature>
<feature type="transmembrane region" description="Helical" evidence="6">
    <location>
        <begin position="127"/>
        <end position="146"/>
    </location>
</feature>
<evidence type="ECO:0000256" key="6">
    <source>
        <dbReference type="SAM" id="Phobius"/>
    </source>
</evidence>
<dbReference type="Gene3D" id="1.20.1720.10">
    <property type="entry name" value="Multidrug resistance protein D"/>
    <property type="match status" value="1"/>
</dbReference>
<feature type="compositionally biased region" description="Polar residues" evidence="5">
    <location>
        <begin position="29"/>
        <end position="39"/>
    </location>
</feature>
<dbReference type="InterPro" id="IPR005829">
    <property type="entry name" value="Sugar_transporter_CS"/>
</dbReference>
<proteinExistence type="predicted"/>
<gene>
    <name evidence="8" type="ORF">I6I06_26770</name>
</gene>
<feature type="domain" description="Major facilitator superfamily (MFS) profile" evidence="7">
    <location>
        <begin position="61"/>
        <end position="495"/>
    </location>
</feature>
<dbReference type="Gene3D" id="1.20.1250.20">
    <property type="entry name" value="MFS general substrate transporter like domains"/>
    <property type="match status" value="1"/>
</dbReference>
<dbReference type="CDD" id="cd17321">
    <property type="entry name" value="MFS_MMR_MDR_like"/>
    <property type="match status" value="1"/>
</dbReference>
<protein>
    <submittedName>
        <fullName evidence="8">MFS transporter</fullName>
    </submittedName>
</protein>
<dbReference type="PRINTS" id="PR01036">
    <property type="entry name" value="TCRTETB"/>
</dbReference>
<dbReference type="SUPFAM" id="SSF103473">
    <property type="entry name" value="MFS general substrate transporter"/>
    <property type="match status" value="1"/>
</dbReference>
<evidence type="ECO:0000256" key="2">
    <source>
        <dbReference type="ARBA" id="ARBA00022692"/>
    </source>
</evidence>
<dbReference type="AlphaFoldDB" id="A0A7T4N6Y1"/>
<dbReference type="Pfam" id="PF07690">
    <property type="entry name" value="MFS_1"/>
    <property type="match status" value="1"/>
</dbReference>
<dbReference type="GO" id="GO:0016020">
    <property type="term" value="C:membrane"/>
    <property type="evidence" value="ECO:0007669"/>
    <property type="project" value="UniProtKB-SubCell"/>
</dbReference>
<evidence type="ECO:0000313" key="8">
    <source>
        <dbReference type="EMBL" id="QQC66371.1"/>
    </source>
</evidence>
<evidence type="ECO:0000259" key="7">
    <source>
        <dbReference type="PROSITE" id="PS50850"/>
    </source>
</evidence>
<dbReference type="InterPro" id="IPR036259">
    <property type="entry name" value="MFS_trans_sf"/>
</dbReference>
<dbReference type="InterPro" id="IPR020846">
    <property type="entry name" value="MFS_dom"/>
</dbReference>
<feature type="compositionally biased region" description="Basic and acidic residues" evidence="5">
    <location>
        <begin position="10"/>
        <end position="28"/>
    </location>
</feature>
<dbReference type="PROSITE" id="PS00216">
    <property type="entry name" value="SUGAR_TRANSPORT_1"/>
    <property type="match status" value="1"/>
</dbReference>
<organism evidence="8 9">
    <name type="scientific">Paraburkholderia ginsengisoli</name>
    <dbReference type="NCBI Taxonomy" id="311231"/>
    <lineage>
        <taxon>Bacteria</taxon>
        <taxon>Pseudomonadati</taxon>
        <taxon>Pseudomonadota</taxon>
        <taxon>Betaproteobacteria</taxon>
        <taxon>Burkholderiales</taxon>
        <taxon>Burkholderiaceae</taxon>
        <taxon>Paraburkholderia</taxon>
    </lineage>
</organism>
<keyword evidence="9" id="KW-1185">Reference proteome</keyword>
<sequence length="579" mass="61195">MSTHPHAPRRHDEREKPATTAVTERETAGQETRNAQSARTVAKRATTRPTRVLDIRKNTLALGAVCLASLMFGLEISSVPVILPTLERVLHGDFKGMQWIMNAYTLAVTTVLMATGTLADRFGRRRIFVAGIALFGITSLICGLAQSVPMLIVARLMQGASGGAMLICQVAVLSHQFSDGPERARAFSAWGIIFGIGLGFGPIIGGLIVAASSWQWVFWVHALLAIVTLALVFGGVQESRDPHAHTLDVAGIVTLSLAVFGLVYFITQASELGFTNPRALFIVVATALAFVAFLCAEKLSARPMFDFSVFRIPQFSGALMGSAGMNFSFWPFMIYLPIYFQIGLGYDSVSAGLALLAYTLPTLLFPPLGERLALRYGSGIAIPLGLATIGFGFMLMKLGGSVAHPGVWSMLPGCMIAGAGLGLTNTPVTNTTTAAVPTQRAGMASGIDMSARMITLAINIALMGAILVGGILYHLRASLPVTLDIGQLGRLAEKVAAGDVDAIRAGIPALTRIDPSGSIVHAALMRGFGWVMLYGGVGVWVLAALSFAISGSASRRLSKARTLQPAPPTAQHAARCDSC</sequence>